<feature type="disulfide bond" evidence="10">
    <location>
        <begin position="485"/>
        <end position="533"/>
    </location>
</feature>
<keyword evidence="14" id="KW-1185">Reference proteome</keyword>
<comment type="similarity">
    <text evidence="2">Belongs to the acid sphingomyelinase family.</text>
</comment>
<keyword evidence="7 9" id="KW-0862">Zinc</keyword>
<accession>A0AAV2PP38</accession>
<dbReference type="InterPro" id="IPR004843">
    <property type="entry name" value="Calcineurin-like_PHP"/>
</dbReference>
<keyword evidence="5" id="KW-0732">Signal</keyword>
<dbReference type="EMBL" id="CAXKWB010000439">
    <property type="protein sequence ID" value="CAL4060863.1"/>
    <property type="molecule type" value="Genomic_DNA"/>
</dbReference>
<organism evidence="13 14">
    <name type="scientific">Meganyctiphanes norvegica</name>
    <name type="common">Northern krill</name>
    <name type="synonym">Thysanopoda norvegica</name>
    <dbReference type="NCBI Taxonomy" id="48144"/>
    <lineage>
        <taxon>Eukaryota</taxon>
        <taxon>Metazoa</taxon>
        <taxon>Ecdysozoa</taxon>
        <taxon>Arthropoda</taxon>
        <taxon>Crustacea</taxon>
        <taxon>Multicrustacea</taxon>
        <taxon>Malacostraca</taxon>
        <taxon>Eumalacostraca</taxon>
        <taxon>Eucarida</taxon>
        <taxon>Euphausiacea</taxon>
        <taxon>Euphausiidae</taxon>
        <taxon>Meganyctiphanes</taxon>
    </lineage>
</organism>
<comment type="caution">
    <text evidence="13">The sequence shown here is derived from an EMBL/GenBank/DDBJ whole genome shotgun (WGS) entry which is preliminary data.</text>
</comment>
<dbReference type="PANTHER" id="PTHR10340:SF29">
    <property type="entry name" value="SPHINGOMYELIN PHOSPHODIESTERASE"/>
    <property type="match status" value="1"/>
</dbReference>
<proteinExistence type="inferred from homology"/>
<dbReference type="Gene3D" id="3.60.21.10">
    <property type="match status" value="1"/>
</dbReference>
<dbReference type="Pfam" id="PF19272">
    <property type="entry name" value="ASMase_C"/>
    <property type="match status" value="1"/>
</dbReference>
<protein>
    <recommendedName>
        <fullName evidence="15">Sphingomyelin phosphodiesterase</fullName>
    </recommendedName>
</protein>
<dbReference type="AlphaFoldDB" id="A0AAV2PP38"/>
<dbReference type="InterPro" id="IPR041805">
    <property type="entry name" value="ASMase/PPN1_MPP"/>
</dbReference>
<comment type="cofactor">
    <cofactor evidence="9">
        <name>Zn(2+)</name>
        <dbReference type="ChEBI" id="CHEBI:29105"/>
    </cofactor>
    <text evidence="9">Binds 2 Zn(2+) ions per subunit.</text>
</comment>
<dbReference type="InterPro" id="IPR045473">
    <property type="entry name" value="ASM_C"/>
</dbReference>
<evidence type="ECO:0000259" key="11">
    <source>
        <dbReference type="Pfam" id="PF00149"/>
    </source>
</evidence>
<evidence type="ECO:0000256" key="5">
    <source>
        <dbReference type="ARBA" id="ARBA00022729"/>
    </source>
</evidence>
<feature type="binding site" evidence="9">
    <location>
        <position position="525"/>
    </location>
    <ligand>
        <name>Zn(2+)</name>
        <dbReference type="ChEBI" id="CHEBI:29105"/>
        <label>2</label>
    </ligand>
</feature>
<reference evidence="13 14" key="1">
    <citation type="submission" date="2024-05" db="EMBL/GenBank/DDBJ databases">
        <authorList>
            <person name="Wallberg A."/>
        </authorList>
    </citation>
    <scope>NUCLEOTIDE SEQUENCE [LARGE SCALE GENOMIC DNA]</scope>
</reference>
<sequence length="710" mass="82546">MAHVRQVSATLPIIFTGNPRTLVLPGRPYTRHDVFSSGRPFHGRLAQAPDVSRVWDYGIMTHDVDNRFTLPLSSFIQTIVVNPLKKFGGECIKYFTNKKALNGLQKFQYEKEEDKTWLCSTCYYVVGMVSNYIYYGGTINEAIETTLRNVCTMVVEYESESVCSGIISHKQSQRELEWIFQHRYVSSEECCTQFLGNHGCQDFRGGKWVIDLPPVQNMDGTLISQNILSTNSTKIMNGESINQTHDILIENDISNRTKRHINDKDTHISKFTDDQDIIEEVKDSGNSSQFLKKHVLKVLHITDPHYDPDYQIGSNAACHAPLCCNNDSGEVMSPSDAAGKWGDYRYCDSPKWLLENMYQHIAENHPDIDYIMNTGDLVPHHIWKVSQEDSLDIIHEVSDMMLRYFPNIPIYSTVGNHDSAPVNSFPPPETDAWSSFNVQWLYDALDEQWSKLMHQDVPHTAKYAGYYSVLARPGFRIISINTNYCYRFNWWLLYKSEDPGEVLKWLTKELESAEAADEKVHIIGHIHPLHKDCFQQWGLQFSRIVSRFSNIIRGQFYGHSHYDEFRLHYDINATDIPVGVEYITPNNGPFKHLNPAYRIFYVDGEHENSFRDVLDYETWVMNLTHANLHDDPHWYHLYSARHDLNMETLLPEDWNKLVKRMAEDKQLFDKYYRYRVQDSDSEIRLDCDEYCQREILCKTVDGNKLIPNKC</sequence>
<dbReference type="GO" id="GO:0046872">
    <property type="term" value="F:metal ion binding"/>
    <property type="evidence" value="ECO:0007669"/>
    <property type="project" value="UniProtKB-KW"/>
</dbReference>
<dbReference type="PIRSF" id="PIRSF000948">
    <property type="entry name" value="Sphingomy_PDE"/>
    <property type="match status" value="1"/>
</dbReference>
<feature type="binding site" evidence="9">
    <location>
        <position position="305"/>
    </location>
    <ligand>
        <name>Zn(2+)</name>
        <dbReference type="ChEBI" id="CHEBI:29105"/>
        <label>1</label>
    </ligand>
</feature>
<keyword evidence="8" id="KW-0325">Glycoprotein</keyword>
<feature type="domain" description="Sphingomyelin phosphodiesterase C-terminal" evidence="12">
    <location>
        <begin position="594"/>
        <end position="698"/>
    </location>
</feature>
<evidence type="ECO:0000256" key="10">
    <source>
        <dbReference type="PIRSR" id="PIRSR000948-2"/>
    </source>
</evidence>
<dbReference type="Pfam" id="PF00149">
    <property type="entry name" value="Metallophos"/>
    <property type="match status" value="1"/>
</dbReference>
<evidence type="ECO:0000256" key="6">
    <source>
        <dbReference type="ARBA" id="ARBA00022801"/>
    </source>
</evidence>
<feature type="binding site" evidence="9">
    <location>
        <position position="416"/>
    </location>
    <ligand>
        <name>Zn(2+)</name>
        <dbReference type="ChEBI" id="CHEBI:29105"/>
        <label>2</label>
    </ligand>
</feature>
<feature type="non-terminal residue" evidence="13">
    <location>
        <position position="710"/>
    </location>
</feature>
<dbReference type="PANTHER" id="PTHR10340">
    <property type="entry name" value="SPHINGOMYELIN PHOSPHODIESTERASE"/>
    <property type="match status" value="1"/>
</dbReference>
<dbReference type="GO" id="GO:0005615">
    <property type="term" value="C:extracellular space"/>
    <property type="evidence" value="ECO:0007669"/>
    <property type="project" value="TreeGrafter"/>
</dbReference>
<keyword evidence="6" id="KW-0378">Hydrolase</keyword>
<comment type="subcellular location">
    <subcellularLocation>
        <location evidence="1">Secreted</location>
    </subcellularLocation>
</comment>
<evidence type="ECO:0000256" key="8">
    <source>
        <dbReference type="ARBA" id="ARBA00023180"/>
    </source>
</evidence>
<evidence type="ECO:0000256" key="1">
    <source>
        <dbReference type="ARBA" id="ARBA00004613"/>
    </source>
</evidence>
<dbReference type="InterPro" id="IPR029052">
    <property type="entry name" value="Metallo-depent_PP-like"/>
</dbReference>
<dbReference type="GO" id="GO:0016020">
    <property type="term" value="C:membrane"/>
    <property type="evidence" value="ECO:0007669"/>
    <property type="project" value="GOC"/>
</dbReference>
<gene>
    <name evidence="13" type="ORF">MNOR_LOCUS1618</name>
</gene>
<evidence type="ECO:0000256" key="3">
    <source>
        <dbReference type="ARBA" id="ARBA00022525"/>
    </source>
</evidence>
<evidence type="ECO:0000256" key="9">
    <source>
        <dbReference type="PIRSR" id="PIRSR000948-1"/>
    </source>
</evidence>
<evidence type="ECO:0008006" key="15">
    <source>
        <dbReference type="Google" id="ProtNLM"/>
    </source>
</evidence>
<feature type="binding site" evidence="9">
    <location>
        <position position="376"/>
    </location>
    <ligand>
        <name>Zn(2+)</name>
        <dbReference type="ChEBI" id="CHEBI:29105"/>
        <label>1</label>
    </ligand>
</feature>
<dbReference type="Proteomes" id="UP001497623">
    <property type="component" value="Unassembled WGS sequence"/>
</dbReference>
<dbReference type="SUPFAM" id="SSF56300">
    <property type="entry name" value="Metallo-dependent phosphatases"/>
    <property type="match status" value="1"/>
</dbReference>
<keyword evidence="10" id="KW-1015">Disulfide bond</keyword>
<dbReference type="CDD" id="cd00842">
    <property type="entry name" value="MPP_ASMase"/>
    <property type="match status" value="1"/>
</dbReference>
<feature type="disulfide bond" evidence="10">
    <location>
        <begin position="687"/>
        <end position="691"/>
    </location>
</feature>
<feature type="disulfide bond" evidence="10">
    <location>
        <begin position="318"/>
        <end position="323"/>
    </location>
</feature>
<name>A0AAV2PP38_MEGNR</name>
<feature type="disulfide bond" evidence="10">
    <location>
        <begin position="324"/>
        <end position="347"/>
    </location>
</feature>
<feature type="binding site" evidence="9">
    <location>
        <position position="376"/>
    </location>
    <ligand>
        <name>Zn(2+)</name>
        <dbReference type="ChEBI" id="CHEBI:29105"/>
        <label>2</label>
    </ligand>
</feature>
<dbReference type="GO" id="GO:0046513">
    <property type="term" value="P:ceramide biosynthetic process"/>
    <property type="evidence" value="ECO:0007669"/>
    <property type="project" value="TreeGrafter"/>
</dbReference>
<dbReference type="GO" id="GO:0005764">
    <property type="term" value="C:lysosome"/>
    <property type="evidence" value="ECO:0007669"/>
    <property type="project" value="TreeGrafter"/>
</dbReference>
<evidence type="ECO:0000256" key="2">
    <source>
        <dbReference type="ARBA" id="ARBA00008234"/>
    </source>
</evidence>
<feature type="binding site" evidence="9">
    <location>
        <position position="303"/>
    </location>
    <ligand>
        <name>Zn(2+)</name>
        <dbReference type="ChEBI" id="CHEBI:29105"/>
        <label>1</label>
    </ligand>
</feature>
<feature type="domain" description="Calcineurin-like phosphoesterase" evidence="11">
    <location>
        <begin position="296"/>
        <end position="562"/>
    </location>
</feature>
<evidence type="ECO:0000313" key="13">
    <source>
        <dbReference type="EMBL" id="CAL4060863.1"/>
    </source>
</evidence>
<dbReference type="GO" id="GO:0061750">
    <property type="term" value="F:acid sphingomyelin phosphodiesterase activity"/>
    <property type="evidence" value="ECO:0007669"/>
    <property type="project" value="TreeGrafter"/>
</dbReference>
<dbReference type="InterPro" id="IPR011160">
    <property type="entry name" value="Sphingomy_PDE"/>
</dbReference>
<evidence type="ECO:0000259" key="12">
    <source>
        <dbReference type="Pfam" id="PF19272"/>
    </source>
</evidence>
<dbReference type="GO" id="GO:0006685">
    <property type="term" value="P:sphingomyelin catabolic process"/>
    <property type="evidence" value="ECO:0007669"/>
    <property type="project" value="InterPro"/>
</dbReference>
<keyword evidence="4 9" id="KW-0479">Metal-binding</keyword>
<evidence type="ECO:0000256" key="4">
    <source>
        <dbReference type="ARBA" id="ARBA00022723"/>
    </source>
</evidence>
<feature type="binding site" evidence="9">
    <location>
        <position position="559"/>
    </location>
    <ligand>
        <name>Zn(2+)</name>
        <dbReference type="ChEBI" id="CHEBI:29105"/>
        <label>2</label>
    </ligand>
</feature>
<keyword evidence="3" id="KW-0964">Secreted</keyword>
<evidence type="ECO:0000256" key="7">
    <source>
        <dbReference type="ARBA" id="ARBA00022833"/>
    </source>
</evidence>
<evidence type="ECO:0000313" key="14">
    <source>
        <dbReference type="Proteomes" id="UP001497623"/>
    </source>
</evidence>
<feature type="binding site" evidence="9">
    <location>
        <position position="561"/>
    </location>
    <ligand>
        <name>Zn(2+)</name>
        <dbReference type="ChEBI" id="CHEBI:29105"/>
        <label>1</label>
    </ligand>
</feature>